<feature type="chain" id="PRO_5017226638" evidence="4">
    <location>
        <begin position="21"/>
        <end position="531"/>
    </location>
</feature>
<feature type="region of interest" description="Disordered" evidence="3">
    <location>
        <begin position="25"/>
        <end position="58"/>
    </location>
</feature>
<dbReference type="InterPro" id="IPR058627">
    <property type="entry name" value="MdtA-like_C"/>
</dbReference>
<comment type="caution">
    <text evidence="7">The sequence shown here is derived from an EMBL/GenBank/DDBJ whole genome shotgun (WGS) entry which is preliminary data.</text>
</comment>
<dbReference type="Gene3D" id="2.40.50.100">
    <property type="match status" value="1"/>
</dbReference>
<dbReference type="AlphaFoldDB" id="A0A399QU23"/>
<accession>A0A399QU23</accession>
<dbReference type="GO" id="GO:0046914">
    <property type="term" value="F:transition metal ion binding"/>
    <property type="evidence" value="ECO:0007669"/>
    <property type="project" value="TreeGrafter"/>
</dbReference>
<dbReference type="InterPro" id="IPR058624">
    <property type="entry name" value="MdtA-like_HH"/>
</dbReference>
<sequence>MSRLTYLAASLLALSLTACGGGDDHGHEHADDGGHAHDADGGHADEGDDHGHGHGGGVVVTDFTDTAELFVEFPPFAVGRESPFAAHFTRLDTFEPVSDGDVIVRLSGGGAAEEVFRAGPSPTAGIFRPVAVPRHATRRLVTVELRSGDVTSVHELGEYQVYRSASEADASLPEHGEEQELVPFLKEQQWKVDFATAPVESGRLSRSISAPGSLSVSQNAQSVISAPAEGQLSAPASGFPDLGAGLSRGEILARIAPRLGGDLDRATLVADVNSTGAALEAARRDYERVQGLLEDGAVPRRRLDDAEAALQQAEARANAARARLNSAGGGGGVTVTAPISGRLVEINASDGNFVSAGDPLFRIVNDDRLRLVARVAEADLPGLTVPQGAWFKIPGSDTVYDLENLDGRLVSAQIGVDPRTRTQPVMFEFRNPGARFSPGTSVIAGVRTSEGFTGPIIPASAVIDDAGQDVVYVMADGENWERRVVRIALRDGDQLGISSGVEAGERVVSQGAYLVHLAASGPAEAGHGHAH</sequence>
<keyword evidence="4" id="KW-0732">Signal</keyword>
<comment type="similarity">
    <text evidence="1">Belongs to the membrane fusion protein (MFP) (TC 8.A.1) family.</text>
</comment>
<evidence type="ECO:0000313" key="7">
    <source>
        <dbReference type="EMBL" id="RIJ22476.1"/>
    </source>
</evidence>
<dbReference type="Gene3D" id="2.40.420.20">
    <property type="match status" value="1"/>
</dbReference>
<feature type="domain" description="Multidrug resistance protein MdtA-like alpha-helical hairpin" evidence="5">
    <location>
        <begin position="273"/>
        <end position="327"/>
    </location>
</feature>
<dbReference type="PROSITE" id="PS51257">
    <property type="entry name" value="PROKAR_LIPOPROTEIN"/>
    <property type="match status" value="1"/>
</dbReference>
<evidence type="ECO:0000259" key="6">
    <source>
        <dbReference type="Pfam" id="PF25967"/>
    </source>
</evidence>
<dbReference type="PANTHER" id="PTHR30097:SF15">
    <property type="entry name" value="CATION EFFLUX SYSTEM PROTEIN CUSB"/>
    <property type="match status" value="1"/>
</dbReference>
<evidence type="ECO:0000256" key="2">
    <source>
        <dbReference type="ARBA" id="ARBA00022448"/>
    </source>
</evidence>
<proteinExistence type="inferred from homology"/>
<dbReference type="GO" id="GO:0030288">
    <property type="term" value="C:outer membrane-bounded periplasmic space"/>
    <property type="evidence" value="ECO:0007669"/>
    <property type="project" value="TreeGrafter"/>
</dbReference>
<dbReference type="RefSeq" id="WP_119379979.1">
    <property type="nucleotide sequence ID" value="NZ_QWGB01000006.1"/>
</dbReference>
<dbReference type="Pfam" id="PF25876">
    <property type="entry name" value="HH_MFP_RND"/>
    <property type="match status" value="1"/>
</dbReference>
<evidence type="ECO:0000256" key="3">
    <source>
        <dbReference type="SAM" id="MobiDB-lite"/>
    </source>
</evidence>
<name>A0A399QU23_9PROT</name>
<evidence type="ECO:0000256" key="4">
    <source>
        <dbReference type="SAM" id="SignalP"/>
    </source>
</evidence>
<dbReference type="Gene3D" id="1.10.287.470">
    <property type="entry name" value="Helix hairpin bin"/>
    <property type="match status" value="1"/>
</dbReference>
<reference evidence="7 8" key="1">
    <citation type="submission" date="2018-08" db="EMBL/GenBank/DDBJ databases">
        <title>Henriciella mobilis sp. nov., isolated from seawater.</title>
        <authorList>
            <person name="Cheng H."/>
            <person name="Wu Y.-H."/>
            <person name="Xu X.-W."/>
            <person name="Guo L.-L."/>
        </authorList>
    </citation>
    <scope>NUCLEOTIDE SEQUENCE [LARGE SCALE GENOMIC DNA]</scope>
    <source>
        <strain evidence="7 8">CCUG66934</strain>
    </source>
</reference>
<dbReference type="EMBL" id="QWGB01000006">
    <property type="protein sequence ID" value="RIJ22476.1"/>
    <property type="molecule type" value="Genomic_DNA"/>
</dbReference>
<dbReference type="Pfam" id="PF25967">
    <property type="entry name" value="RND-MFP_C"/>
    <property type="match status" value="1"/>
</dbReference>
<dbReference type="OrthoDB" id="9800613at2"/>
<feature type="domain" description="Multidrug resistance protein MdtA-like C-terminal permuted SH3" evidence="6">
    <location>
        <begin position="456"/>
        <end position="511"/>
    </location>
</feature>
<dbReference type="GO" id="GO:0060003">
    <property type="term" value="P:copper ion export"/>
    <property type="evidence" value="ECO:0007669"/>
    <property type="project" value="TreeGrafter"/>
</dbReference>
<keyword evidence="2" id="KW-0813">Transport</keyword>
<dbReference type="NCBIfam" id="TIGR01730">
    <property type="entry name" value="RND_mfp"/>
    <property type="match status" value="1"/>
</dbReference>
<protein>
    <submittedName>
        <fullName evidence="7">Efflux RND transporter periplasmic adaptor subunit</fullName>
    </submittedName>
</protein>
<dbReference type="InterPro" id="IPR051909">
    <property type="entry name" value="MFP_Cation_Efflux"/>
</dbReference>
<feature type="signal peptide" evidence="4">
    <location>
        <begin position="1"/>
        <end position="20"/>
    </location>
</feature>
<dbReference type="GO" id="GO:0016020">
    <property type="term" value="C:membrane"/>
    <property type="evidence" value="ECO:0007669"/>
    <property type="project" value="InterPro"/>
</dbReference>
<dbReference type="Proteomes" id="UP000265431">
    <property type="component" value="Unassembled WGS sequence"/>
</dbReference>
<dbReference type="Gene3D" id="2.40.30.170">
    <property type="match status" value="1"/>
</dbReference>
<dbReference type="GO" id="GO:0022857">
    <property type="term" value="F:transmembrane transporter activity"/>
    <property type="evidence" value="ECO:0007669"/>
    <property type="project" value="InterPro"/>
</dbReference>
<organism evidence="7 8">
    <name type="scientific">Henriciella barbarensis</name>
    <dbReference type="NCBI Taxonomy" id="86342"/>
    <lineage>
        <taxon>Bacteria</taxon>
        <taxon>Pseudomonadati</taxon>
        <taxon>Pseudomonadota</taxon>
        <taxon>Alphaproteobacteria</taxon>
        <taxon>Hyphomonadales</taxon>
        <taxon>Hyphomonadaceae</taxon>
        <taxon>Henriciella</taxon>
    </lineage>
</organism>
<evidence type="ECO:0000256" key="1">
    <source>
        <dbReference type="ARBA" id="ARBA00009477"/>
    </source>
</evidence>
<feature type="compositionally biased region" description="Basic and acidic residues" evidence="3">
    <location>
        <begin position="25"/>
        <end position="52"/>
    </location>
</feature>
<evidence type="ECO:0000259" key="5">
    <source>
        <dbReference type="Pfam" id="PF25876"/>
    </source>
</evidence>
<gene>
    <name evidence="7" type="ORF">D1224_10805</name>
</gene>
<keyword evidence="8" id="KW-1185">Reference proteome</keyword>
<evidence type="ECO:0000313" key="8">
    <source>
        <dbReference type="Proteomes" id="UP000265431"/>
    </source>
</evidence>
<dbReference type="PANTHER" id="PTHR30097">
    <property type="entry name" value="CATION EFFLUX SYSTEM PROTEIN CUSB"/>
    <property type="match status" value="1"/>
</dbReference>
<dbReference type="SUPFAM" id="SSF111369">
    <property type="entry name" value="HlyD-like secretion proteins"/>
    <property type="match status" value="1"/>
</dbReference>
<dbReference type="InterPro" id="IPR006143">
    <property type="entry name" value="RND_pump_MFP"/>
</dbReference>
<dbReference type="GO" id="GO:0015679">
    <property type="term" value="P:plasma membrane copper ion transport"/>
    <property type="evidence" value="ECO:0007669"/>
    <property type="project" value="TreeGrafter"/>
</dbReference>